<evidence type="ECO:0000313" key="1">
    <source>
        <dbReference type="EMBL" id="RXM97266.1"/>
    </source>
</evidence>
<name>A0A662YML8_ACIRT</name>
<dbReference type="EMBL" id="SCEB01001175">
    <property type="protein sequence ID" value="RXM97266.1"/>
    <property type="molecule type" value="Genomic_DNA"/>
</dbReference>
<gene>
    <name evidence="1" type="ORF">EOD39_14651</name>
</gene>
<sequence length="141" mass="15529">MRKTNTAIHEGASRILFIKPQVGALPGRRVAIPSSTAPGPGRKRDDHCEAYVSTLEAENLCSACEEWGYFVVSCPALQEAEEREHHFRASQGDYLELPPPSPGGEVKLPLPPYWPGAPPCCHLPTVRNCRCLTRVCCCRCL</sequence>
<reference evidence="1 2" key="1">
    <citation type="submission" date="2019-01" db="EMBL/GenBank/DDBJ databases">
        <title>Draft Genome and Complete Hox-Cluster Characterization of the Sterlet Sturgeon (Acipenser ruthenus).</title>
        <authorList>
            <person name="Wei Q."/>
        </authorList>
    </citation>
    <scope>NUCLEOTIDE SEQUENCE [LARGE SCALE GENOMIC DNA]</scope>
    <source>
        <strain evidence="1">WHYD16114868_AA</strain>
        <tissue evidence="1">Blood</tissue>
    </source>
</reference>
<accession>A0A662YML8</accession>
<organism evidence="1 2">
    <name type="scientific">Acipenser ruthenus</name>
    <name type="common">Sterlet sturgeon</name>
    <dbReference type="NCBI Taxonomy" id="7906"/>
    <lineage>
        <taxon>Eukaryota</taxon>
        <taxon>Metazoa</taxon>
        <taxon>Chordata</taxon>
        <taxon>Craniata</taxon>
        <taxon>Vertebrata</taxon>
        <taxon>Euteleostomi</taxon>
        <taxon>Actinopterygii</taxon>
        <taxon>Chondrostei</taxon>
        <taxon>Acipenseriformes</taxon>
        <taxon>Acipenseridae</taxon>
        <taxon>Acipenser</taxon>
    </lineage>
</organism>
<dbReference type="Proteomes" id="UP000289886">
    <property type="component" value="Unassembled WGS sequence"/>
</dbReference>
<protein>
    <submittedName>
        <fullName evidence="1">Uncharacterized protein</fullName>
    </submittedName>
</protein>
<dbReference type="AlphaFoldDB" id="A0A662YML8"/>
<proteinExistence type="predicted"/>
<evidence type="ECO:0000313" key="2">
    <source>
        <dbReference type="Proteomes" id="UP000289886"/>
    </source>
</evidence>
<keyword evidence="2" id="KW-1185">Reference proteome</keyword>
<comment type="caution">
    <text evidence="1">The sequence shown here is derived from an EMBL/GenBank/DDBJ whole genome shotgun (WGS) entry which is preliminary data.</text>
</comment>